<proteinExistence type="predicted"/>
<organism evidence="1 2">
    <name type="scientific">Phytophthora oleae</name>
    <dbReference type="NCBI Taxonomy" id="2107226"/>
    <lineage>
        <taxon>Eukaryota</taxon>
        <taxon>Sar</taxon>
        <taxon>Stramenopiles</taxon>
        <taxon>Oomycota</taxon>
        <taxon>Peronosporomycetes</taxon>
        <taxon>Peronosporales</taxon>
        <taxon>Peronosporaceae</taxon>
        <taxon>Phytophthora</taxon>
    </lineage>
</organism>
<sequence length="83" mass="8998">MGYRLTADTARLYLRNADIADNAVSTDKSMIERATDTRDDAIFEEITAAAAVINSMVELRSLEQRNAGATLIHIVQGQLGGCL</sequence>
<keyword evidence="2" id="KW-1185">Reference proteome</keyword>
<name>A0ABD3FEZ3_9STRA</name>
<gene>
    <name evidence="1" type="ORF">V7S43_010229</name>
</gene>
<dbReference type="Proteomes" id="UP001632037">
    <property type="component" value="Unassembled WGS sequence"/>
</dbReference>
<reference evidence="1 2" key="1">
    <citation type="submission" date="2024-09" db="EMBL/GenBank/DDBJ databases">
        <title>Genome sequencing and assembly of Phytophthora oleae, isolate VK10A, causative agent of rot of olive drupes.</title>
        <authorList>
            <person name="Conti Taguali S."/>
            <person name="Riolo M."/>
            <person name="La Spada F."/>
            <person name="Cacciola S.O."/>
            <person name="Dionisio G."/>
        </authorList>
    </citation>
    <scope>NUCLEOTIDE SEQUENCE [LARGE SCALE GENOMIC DNA]</scope>
    <source>
        <strain evidence="1 2">VK10A</strain>
    </source>
</reference>
<evidence type="ECO:0000313" key="1">
    <source>
        <dbReference type="EMBL" id="KAL3664475.1"/>
    </source>
</evidence>
<evidence type="ECO:0000313" key="2">
    <source>
        <dbReference type="Proteomes" id="UP001632037"/>
    </source>
</evidence>
<protein>
    <submittedName>
        <fullName evidence="1">Uncharacterized protein</fullName>
    </submittedName>
</protein>
<comment type="caution">
    <text evidence="1">The sequence shown here is derived from an EMBL/GenBank/DDBJ whole genome shotgun (WGS) entry which is preliminary data.</text>
</comment>
<accession>A0ABD3FEZ3</accession>
<dbReference type="AlphaFoldDB" id="A0ABD3FEZ3"/>
<dbReference type="EMBL" id="JBIMZQ010000023">
    <property type="protein sequence ID" value="KAL3664475.1"/>
    <property type="molecule type" value="Genomic_DNA"/>
</dbReference>